<evidence type="ECO:0000256" key="3">
    <source>
        <dbReference type="ARBA" id="ARBA00023295"/>
    </source>
</evidence>
<evidence type="ECO:0000256" key="4">
    <source>
        <dbReference type="SAM" id="MobiDB-lite"/>
    </source>
</evidence>
<proteinExistence type="inferred from homology"/>
<dbReference type="Proteomes" id="UP000320421">
    <property type="component" value="Chromosome"/>
</dbReference>
<dbReference type="OrthoDB" id="9759709at2"/>
<organism evidence="6 7">
    <name type="scientific">Gimesia chilikensis</name>
    <dbReference type="NCBI Taxonomy" id="2605989"/>
    <lineage>
        <taxon>Bacteria</taxon>
        <taxon>Pseudomonadati</taxon>
        <taxon>Planctomycetota</taxon>
        <taxon>Planctomycetia</taxon>
        <taxon>Planctomycetales</taxon>
        <taxon>Planctomycetaceae</taxon>
        <taxon>Gimesia</taxon>
    </lineage>
</organism>
<dbReference type="InterPro" id="IPR013148">
    <property type="entry name" value="Glyco_hydro_32_N"/>
</dbReference>
<dbReference type="InterPro" id="IPR023296">
    <property type="entry name" value="Glyco_hydro_beta-prop_sf"/>
</dbReference>
<dbReference type="RefSeq" id="WP_145193176.1">
    <property type="nucleotide sequence ID" value="NZ_CP036266.1"/>
</dbReference>
<dbReference type="GO" id="GO:0005975">
    <property type="term" value="P:carbohydrate metabolic process"/>
    <property type="evidence" value="ECO:0007669"/>
    <property type="project" value="InterPro"/>
</dbReference>
<dbReference type="SUPFAM" id="SSF75005">
    <property type="entry name" value="Arabinanase/levansucrase/invertase"/>
    <property type="match status" value="1"/>
</dbReference>
<gene>
    <name evidence="6" type="ORF">HG66A1_62990</name>
</gene>
<dbReference type="SMART" id="SM00640">
    <property type="entry name" value="Glyco_32"/>
    <property type="match status" value="1"/>
</dbReference>
<dbReference type="AlphaFoldDB" id="A0A517PYK7"/>
<feature type="domain" description="Glycosyl hydrolase family 32 N-terminal" evidence="5">
    <location>
        <begin position="17"/>
        <end position="144"/>
    </location>
</feature>
<dbReference type="Gene3D" id="2.115.10.20">
    <property type="entry name" value="Glycosyl hydrolase domain, family 43"/>
    <property type="match status" value="1"/>
</dbReference>
<dbReference type="InterPro" id="IPR001362">
    <property type="entry name" value="Glyco_hydro_32"/>
</dbReference>
<evidence type="ECO:0000313" key="7">
    <source>
        <dbReference type="Proteomes" id="UP000320421"/>
    </source>
</evidence>
<keyword evidence="2" id="KW-0378">Hydrolase</keyword>
<feature type="region of interest" description="Disordered" evidence="4">
    <location>
        <begin position="518"/>
        <end position="541"/>
    </location>
</feature>
<evidence type="ECO:0000259" key="5">
    <source>
        <dbReference type="Pfam" id="PF00251"/>
    </source>
</evidence>
<dbReference type="EMBL" id="CP036266">
    <property type="protein sequence ID" value="QDT24467.1"/>
    <property type="molecule type" value="Genomic_DNA"/>
</dbReference>
<reference evidence="6 7" key="1">
    <citation type="submission" date="2019-02" db="EMBL/GenBank/DDBJ databases">
        <title>Deep-cultivation of Planctomycetes and their phenomic and genomic characterization uncovers novel biology.</title>
        <authorList>
            <person name="Wiegand S."/>
            <person name="Jogler M."/>
            <person name="Boedeker C."/>
            <person name="Pinto D."/>
            <person name="Vollmers J."/>
            <person name="Rivas-Marin E."/>
            <person name="Kohn T."/>
            <person name="Peeters S.H."/>
            <person name="Heuer A."/>
            <person name="Rast P."/>
            <person name="Oberbeckmann S."/>
            <person name="Bunk B."/>
            <person name="Jeske O."/>
            <person name="Meyerdierks A."/>
            <person name="Storesund J.E."/>
            <person name="Kallscheuer N."/>
            <person name="Luecker S."/>
            <person name="Lage O.M."/>
            <person name="Pohl T."/>
            <person name="Merkel B.J."/>
            <person name="Hornburger P."/>
            <person name="Mueller R.-W."/>
            <person name="Bruemmer F."/>
            <person name="Labrenz M."/>
            <person name="Spormann A.M."/>
            <person name="Op den Camp H."/>
            <person name="Overmann J."/>
            <person name="Amann R."/>
            <person name="Jetten M.S.M."/>
            <person name="Mascher T."/>
            <person name="Medema M.H."/>
            <person name="Devos D.P."/>
            <person name="Kaster A.-K."/>
            <person name="Ovreas L."/>
            <person name="Rohde M."/>
            <person name="Galperin M.Y."/>
            <person name="Jogler C."/>
        </authorList>
    </citation>
    <scope>NUCLEOTIDE SEQUENCE [LARGE SCALE GENOMIC DNA]</scope>
    <source>
        <strain evidence="6 7">HG66A1</strain>
    </source>
</reference>
<evidence type="ECO:0000256" key="2">
    <source>
        <dbReference type="ARBA" id="ARBA00022801"/>
    </source>
</evidence>
<sequence length="541" mass="62733">MFSESAWSRKSIGDVDVVYHEGLYHLFHLVLPNHDFIAHAISDNGLNWRRVDNALFIGDPGGWDDLMLWTMHVTPDPHQPGHWRMFYTGLSRRDQGKKQRIGLALSEDLFHWRKADVHWEDLRGHDDPEIVKQTRANLVCSVSNNIKSKQDLNSSFPLEPDAEYYEASVDEERNWVSFRDPFYFHEEDRGWLMMAARTNEGPLVRRGCVGLMEEYKPNHFRALPPLHAPMMYDDIEVPNLFRIDGDYYLVGSLREDAKIRYWHTTDPEQPWRNYYDNVLLAKGNYAGRICRDDKGLLLWNFYVRDPHDRMTNNILPPPKRLTRRSNGQLKVQTYEGIIERIVDTLDSRCLHTLKGSRDESYFCMLDDSLELISQAGFQGFVFDEEINCFRMRCRLTMKGAGKCGLLCRIDPETHDGYYLSLDLMKGIGQFRAWKTGPLRSGEHMMQFESLQDGFWRASEPQDVEVQMISFGSYHELSINDHVVLSLADANFSSGMLGFYVETASLHVSDLEVHHIKSPTQTDDHLTTGWRTNGEEPGTLLQ</sequence>
<protein>
    <recommendedName>
        <fullName evidence="5">Glycosyl hydrolase family 32 N-terminal domain-containing protein</fullName>
    </recommendedName>
</protein>
<evidence type="ECO:0000313" key="6">
    <source>
        <dbReference type="EMBL" id="QDT24467.1"/>
    </source>
</evidence>
<dbReference type="Pfam" id="PF00251">
    <property type="entry name" value="Glyco_hydro_32N"/>
    <property type="match status" value="1"/>
</dbReference>
<comment type="similarity">
    <text evidence="1">Belongs to the glycosyl hydrolase 32 family.</text>
</comment>
<evidence type="ECO:0000256" key="1">
    <source>
        <dbReference type="ARBA" id="ARBA00009902"/>
    </source>
</evidence>
<keyword evidence="3" id="KW-0326">Glycosidase</keyword>
<dbReference type="Gene3D" id="2.60.120.560">
    <property type="entry name" value="Exo-inulinase, domain 1"/>
    <property type="match status" value="1"/>
</dbReference>
<keyword evidence="7" id="KW-1185">Reference proteome</keyword>
<dbReference type="GO" id="GO:0004553">
    <property type="term" value="F:hydrolase activity, hydrolyzing O-glycosyl compounds"/>
    <property type="evidence" value="ECO:0007669"/>
    <property type="project" value="InterPro"/>
</dbReference>
<accession>A0A517PYK7</accession>
<name>A0A517PYK7_9PLAN</name>
<dbReference type="CDD" id="cd18609">
    <property type="entry name" value="GH32-like"/>
    <property type="match status" value="1"/>
</dbReference>